<dbReference type="Proteomes" id="UP000030663">
    <property type="component" value="Unassembled WGS sequence"/>
</dbReference>
<evidence type="ECO:0000313" key="1">
    <source>
        <dbReference type="EMBL" id="EXK76268.1"/>
    </source>
</evidence>
<reference evidence="1 2" key="1">
    <citation type="submission" date="2011-11" db="EMBL/GenBank/DDBJ databases">
        <title>The Genome Sequence of Fusarium oxysporum PHW815.</title>
        <authorList>
            <consortium name="The Broad Institute Genome Sequencing Platform"/>
            <person name="Ma L.-J."/>
            <person name="Gale L.R."/>
            <person name="Schwartz D.C."/>
            <person name="Zhou S."/>
            <person name="Corby-Kistler H."/>
            <person name="Young S.K."/>
            <person name="Zeng Q."/>
            <person name="Gargeya S."/>
            <person name="Fitzgerald M."/>
            <person name="Haas B."/>
            <person name="Abouelleil A."/>
            <person name="Alvarado L."/>
            <person name="Arachchi H.M."/>
            <person name="Berlin A."/>
            <person name="Brown A."/>
            <person name="Chapman S.B."/>
            <person name="Chen Z."/>
            <person name="Dunbar C."/>
            <person name="Freedman E."/>
            <person name="Gearin G."/>
            <person name="Goldberg J."/>
            <person name="Griggs A."/>
            <person name="Gujja S."/>
            <person name="Heiman D."/>
            <person name="Howarth C."/>
            <person name="Larson L."/>
            <person name="Lui A."/>
            <person name="MacDonald P.J.P."/>
            <person name="Montmayeur A."/>
            <person name="Murphy C."/>
            <person name="Neiman D."/>
            <person name="Pearson M."/>
            <person name="Priest M."/>
            <person name="Roberts A."/>
            <person name="Saif S."/>
            <person name="Shea T."/>
            <person name="Shenoy N."/>
            <person name="Sisk P."/>
            <person name="Stolte C."/>
            <person name="Sykes S."/>
            <person name="Wortman J."/>
            <person name="Nusbaum C."/>
            <person name="Birren B."/>
        </authorList>
    </citation>
    <scope>NUCLEOTIDE SEQUENCE [LARGE SCALE GENOMIC DNA]</scope>
    <source>
        <strain evidence="1 2">54005</strain>
    </source>
</reference>
<name>X0BBS8_FUSOX</name>
<accession>X0BBS8</accession>
<gene>
    <name evidence="1" type="ORF">FOQG_18987</name>
</gene>
<dbReference type="HOGENOM" id="CLU_3087334_0_0_1"/>
<organism evidence="1 2">
    <name type="scientific">Fusarium oxysporum f. sp. raphani 54005</name>
    <dbReference type="NCBI Taxonomy" id="1089458"/>
    <lineage>
        <taxon>Eukaryota</taxon>
        <taxon>Fungi</taxon>
        <taxon>Dikarya</taxon>
        <taxon>Ascomycota</taxon>
        <taxon>Pezizomycotina</taxon>
        <taxon>Sordariomycetes</taxon>
        <taxon>Hypocreomycetidae</taxon>
        <taxon>Hypocreales</taxon>
        <taxon>Nectriaceae</taxon>
        <taxon>Fusarium</taxon>
        <taxon>Fusarium oxysporum species complex</taxon>
    </lineage>
</organism>
<dbReference type="EMBL" id="JH658742">
    <property type="protein sequence ID" value="EXK76268.1"/>
    <property type="molecule type" value="Genomic_DNA"/>
</dbReference>
<evidence type="ECO:0000313" key="2">
    <source>
        <dbReference type="Proteomes" id="UP000030663"/>
    </source>
</evidence>
<protein>
    <submittedName>
        <fullName evidence="1">Uncharacterized protein</fullName>
    </submittedName>
</protein>
<keyword evidence="2" id="KW-1185">Reference proteome</keyword>
<dbReference type="AlphaFoldDB" id="X0BBS8"/>
<proteinExistence type="predicted"/>
<sequence>MERRVVKMKTKTTATMRVVSWALKTLRRMIWMMKMTEMMRVKRKITAGRTKR</sequence>